<comment type="caution">
    <text evidence="2">The sequence shown here is derived from an EMBL/GenBank/DDBJ whole genome shotgun (WGS) entry which is preliminary data.</text>
</comment>
<gene>
    <name evidence="2" type="ORF">T05_9594</name>
</gene>
<accession>A0A0V0UEU7</accession>
<evidence type="ECO:0000313" key="2">
    <source>
        <dbReference type="EMBL" id="KRX49549.1"/>
    </source>
</evidence>
<organism evidence="2 3">
    <name type="scientific">Trichinella murrelli</name>
    <dbReference type="NCBI Taxonomy" id="144512"/>
    <lineage>
        <taxon>Eukaryota</taxon>
        <taxon>Metazoa</taxon>
        <taxon>Ecdysozoa</taxon>
        <taxon>Nematoda</taxon>
        <taxon>Enoplea</taxon>
        <taxon>Dorylaimia</taxon>
        <taxon>Trichinellida</taxon>
        <taxon>Trichinellidae</taxon>
        <taxon>Trichinella</taxon>
    </lineage>
</organism>
<evidence type="ECO:0000313" key="3">
    <source>
        <dbReference type="Proteomes" id="UP000055048"/>
    </source>
</evidence>
<protein>
    <submittedName>
        <fullName evidence="2">Uncharacterized protein</fullName>
    </submittedName>
</protein>
<sequence>MERQSQRKNLPLTPAIRRDPFPGRMSGVGRNRHFQFPSRQFPGQAPIVTSRSPGQARSSPQQGCCHGHYKMTTRRCRPADSFLRLYRPSGYYRPCHPFSLIHALLVTFSHSKHRTGIQYLFAITTTTTIVYRKRQTIAPPLLIIITFHRTPS</sequence>
<evidence type="ECO:0000256" key="1">
    <source>
        <dbReference type="SAM" id="MobiDB-lite"/>
    </source>
</evidence>
<dbReference type="AlphaFoldDB" id="A0A0V0UEU7"/>
<reference evidence="2 3" key="1">
    <citation type="submission" date="2015-01" db="EMBL/GenBank/DDBJ databases">
        <title>Evolution of Trichinella species and genotypes.</title>
        <authorList>
            <person name="Korhonen P.K."/>
            <person name="Edoardo P."/>
            <person name="Giuseppe L.R."/>
            <person name="Gasser R.B."/>
        </authorList>
    </citation>
    <scope>NUCLEOTIDE SEQUENCE [LARGE SCALE GENOMIC DNA]</scope>
    <source>
        <strain evidence="2">ISS417</strain>
    </source>
</reference>
<name>A0A0V0UEU7_9BILA</name>
<dbReference type="EMBL" id="JYDJ01000015">
    <property type="protein sequence ID" value="KRX49549.1"/>
    <property type="molecule type" value="Genomic_DNA"/>
</dbReference>
<dbReference type="Proteomes" id="UP000055048">
    <property type="component" value="Unassembled WGS sequence"/>
</dbReference>
<proteinExistence type="predicted"/>
<feature type="compositionally biased region" description="Polar residues" evidence="1">
    <location>
        <begin position="47"/>
        <end position="62"/>
    </location>
</feature>
<keyword evidence="3" id="KW-1185">Reference proteome</keyword>
<feature type="region of interest" description="Disordered" evidence="1">
    <location>
        <begin position="1"/>
        <end position="64"/>
    </location>
</feature>